<keyword evidence="3" id="KW-0732">Signal</keyword>
<evidence type="ECO:0000256" key="1">
    <source>
        <dbReference type="ARBA" id="ARBA00004613"/>
    </source>
</evidence>
<organism evidence="5 6">
    <name type="scientific">Actinomadura gamaensis</name>
    <dbReference type="NCBI Taxonomy" id="1763541"/>
    <lineage>
        <taxon>Bacteria</taxon>
        <taxon>Bacillati</taxon>
        <taxon>Actinomycetota</taxon>
        <taxon>Actinomycetes</taxon>
        <taxon>Streptosporangiales</taxon>
        <taxon>Thermomonosporaceae</taxon>
        <taxon>Actinomadura</taxon>
    </lineage>
</organism>
<evidence type="ECO:0000256" key="2">
    <source>
        <dbReference type="ARBA" id="ARBA00022525"/>
    </source>
</evidence>
<proteinExistence type="predicted"/>
<dbReference type="PANTHER" id="PTHR34399">
    <property type="entry name" value="AVIDIN-RELATED"/>
    <property type="match status" value="1"/>
</dbReference>
<dbReference type="Gene3D" id="2.40.128.30">
    <property type="entry name" value="Avidin-like"/>
    <property type="match status" value="1"/>
</dbReference>
<keyword evidence="2" id="KW-0964">Secreted</keyword>
<protein>
    <submittedName>
        <fullName evidence="5">Avidin/streptavidin family protein</fullName>
    </submittedName>
</protein>
<evidence type="ECO:0000313" key="5">
    <source>
        <dbReference type="EMBL" id="MFC4913484.1"/>
    </source>
</evidence>
<feature type="compositionally biased region" description="Basic and acidic residues" evidence="4">
    <location>
        <begin position="1"/>
        <end position="15"/>
    </location>
</feature>
<feature type="region of interest" description="Disordered" evidence="4">
    <location>
        <begin position="1"/>
        <end position="30"/>
    </location>
</feature>
<dbReference type="PANTHER" id="PTHR34399:SF3">
    <property type="entry name" value="AVID PROTEIN-RELATED"/>
    <property type="match status" value="1"/>
</dbReference>
<dbReference type="InterPro" id="IPR005468">
    <property type="entry name" value="Avidin/str"/>
</dbReference>
<evidence type="ECO:0000313" key="6">
    <source>
        <dbReference type="Proteomes" id="UP001595872"/>
    </source>
</evidence>
<dbReference type="InterPro" id="IPR051764">
    <property type="entry name" value="Avidin/Streptavidin-rel"/>
</dbReference>
<name>A0ABV9UC96_9ACTN</name>
<evidence type="ECO:0000256" key="4">
    <source>
        <dbReference type="SAM" id="MobiDB-lite"/>
    </source>
</evidence>
<keyword evidence="6" id="KW-1185">Reference proteome</keyword>
<gene>
    <name evidence="5" type="ORF">ACFPCY_39730</name>
</gene>
<comment type="subcellular location">
    <subcellularLocation>
        <location evidence="1">Secreted</location>
    </subcellularLocation>
</comment>
<dbReference type="PROSITE" id="PS51326">
    <property type="entry name" value="AVIDIN_2"/>
    <property type="match status" value="1"/>
</dbReference>
<dbReference type="EMBL" id="JBHSIT010000017">
    <property type="protein sequence ID" value="MFC4913484.1"/>
    <property type="molecule type" value="Genomic_DNA"/>
</dbReference>
<evidence type="ECO:0000256" key="3">
    <source>
        <dbReference type="ARBA" id="ARBA00022729"/>
    </source>
</evidence>
<dbReference type="RefSeq" id="WP_378264527.1">
    <property type="nucleotide sequence ID" value="NZ_JBHSIT010000017.1"/>
</dbReference>
<accession>A0ABV9UC96</accession>
<dbReference type="SUPFAM" id="SSF50876">
    <property type="entry name" value="Avidin/streptavidin"/>
    <property type="match status" value="1"/>
</dbReference>
<sequence>MLHPEHLRDAGQLERRLRRHRERDDPMRSHAGRIILIRDNPATPPVAPSPRNLGGMTDTTWIGRWRNQYGSVLTVTDDNDGTLTGTFRTALDDSAFAGAEVPVTGVHRGACVTFAFTRAGADGDSIASFTGLLRDGRLETVWHVVQDSAVKPPRPGHPAERITLPWAHAVLTNADTFTREP</sequence>
<dbReference type="InterPro" id="IPR036896">
    <property type="entry name" value="Avidin-like_sf"/>
</dbReference>
<dbReference type="Pfam" id="PF01382">
    <property type="entry name" value="Avidin"/>
    <property type="match status" value="1"/>
</dbReference>
<dbReference type="Proteomes" id="UP001595872">
    <property type="component" value="Unassembled WGS sequence"/>
</dbReference>
<comment type="caution">
    <text evidence="5">The sequence shown here is derived from an EMBL/GenBank/DDBJ whole genome shotgun (WGS) entry which is preliminary data.</text>
</comment>
<reference evidence="6" key="1">
    <citation type="journal article" date="2019" name="Int. J. Syst. Evol. Microbiol.">
        <title>The Global Catalogue of Microorganisms (GCM) 10K type strain sequencing project: providing services to taxonomists for standard genome sequencing and annotation.</title>
        <authorList>
            <consortium name="The Broad Institute Genomics Platform"/>
            <consortium name="The Broad Institute Genome Sequencing Center for Infectious Disease"/>
            <person name="Wu L."/>
            <person name="Ma J."/>
        </authorList>
    </citation>
    <scope>NUCLEOTIDE SEQUENCE [LARGE SCALE GENOMIC DNA]</scope>
    <source>
        <strain evidence="6">KLKA75</strain>
    </source>
</reference>